<feature type="signal peptide" evidence="1">
    <location>
        <begin position="1"/>
        <end position="21"/>
    </location>
</feature>
<keyword evidence="1" id="KW-0732">Signal</keyword>
<organism evidence="2 3">
    <name type="scientific">Podospora aff. communis PSN243</name>
    <dbReference type="NCBI Taxonomy" id="3040156"/>
    <lineage>
        <taxon>Eukaryota</taxon>
        <taxon>Fungi</taxon>
        <taxon>Dikarya</taxon>
        <taxon>Ascomycota</taxon>
        <taxon>Pezizomycotina</taxon>
        <taxon>Sordariomycetes</taxon>
        <taxon>Sordariomycetidae</taxon>
        <taxon>Sordariales</taxon>
        <taxon>Podosporaceae</taxon>
        <taxon>Podospora</taxon>
    </lineage>
</organism>
<sequence length="115" mass="12406">MHFSTTSLAALLALGPASTLAVDCNCKHNTDAGRWKDSQFSPSKAVEFLNKGNGGCYEGSGQGKICVYYSGSDGGEEESHHGDWFLWTNSECEFWDTASGEMAKRASGKVLVFLN</sequence>
<dbReference type="Proteomes" id="UP001321760">
    <property type="component" value="Unassembled WGS sequence"/>
</dbReference>
<reference evidence="2" key="2">
    <citation type="submission" date="2023-05" db="EMBL/GenBank/DDBJ databases">
        <authorList>
            <consortium name="Lawrence Berkeley National Laboratory"/>
            <person name="Steindorff A."/>
            <person name="Hensen N."/>
            <person name="Bonometti L."/>
            <person name="Westerberg I."/>
            <person name="Brannstrom I.O."/>
            <person name="Guillou S."/>
            <person name="Cros-Aarteil S."/>
            <person name="Calhoun S."/>
            <person name="Haridas S."/>
            <person name="Kuo A."/>
            <person name="Mondo S."/>
            <person name="Pangilinan J."/>
            <person name="Riley R."/>
            <person name="Labutti K."/>
            <person name="Andreopoulos B."/>
            <person name="Lipzen A."/>
            <person name="Chen C."/>
            <person name="Yanf M."/>
            <person name="Daum C."/>
            <person name="Ng V."/>
            <person name="Clum A."/>
            <person name="Ohm R."/>
            <person name="Martin F."/>
            <person name="Silar P."/>
            <person name="Natvig D."/>
            <person name="Lalanne C."/>
            <person name="Gautier V."/>
            <person name="Ament-Velasquez S.L."/>
            <person name="Kruys A."/>
            <person name="Hutchinson M.I."/>
            <person name="Powell A.J."/>
            <person name="Barry K."/>
            <person name="Miller A.N."/>
            <person name="Grigoriev I.V."/>
            <person name="Debuchy R."/>
            <person name="Gladieux P."/>
            <person name="Thoren M.H."/>
            <person name="Johannesson H."/>
        </authorList>
    </citation>
    <scope>NUCLEOTIDE SEQUENCE</scope>
    <source>
        <strain evidence="2">PSN243</strain>
    </source>
</reference>
<gene>
    <name evidence="2" type="ORF">QBC34DRAFT_428830</name>
</gene>
<evidence type="ECO:0000313" key="3">
    <source>
        <dbReference type="Proteomes" id="UP001321760"/>
    </source>
</evidence>
<evidence type="ECO:0000313" key="2">
    <source>
        <dbReference type="EMBL" id="KAK4445654.1"/>
    </source>
</evidence>
<dbReference type="EMBL" id="MU865963">
    <property type="protein sequence ID" value="KAK4445654.1"/>
    <property type="molecule type" value="Genomic_DNA"/>
</dbReference>
<protein>
    <submittedName>
        <fullName evidence="2">Uncharacterized protein</fullName>
    </submittedName>
</protein>
<proteinExistence type="predicted"/>
<comment type="caution">
    <text evidence="2">The sequence shown here is derived from an EMBL/GenBank/DDBJ whole genome shotgun (WGS) entry which is preliminary data.</text>
</comment>
<reference evidence="2" key="1">
    <citation type="journal article" date="2023" name="Mol. Phylogenet. Evol.">
        <title>Genome-scale phylogeny and comparative genomics of the fungal order Sordariales.</title>
        <authorList>
            <person name="Hensen N."/>
            <person name="Bonometti L."/>
            <person name="Westerberg I."/>
            <person name="Brannstrom I.O."/>
            <person name="Guillou S."/>
            <person name="Cros-Aarteil S."/>
            <person name="Calhoun S."/>
            <person name="Haridas S."/>
            <person name="Kuo A."/>
            <person name="Mondo S."/>
            <person name="Pangilinan J."/>
            <person name="Riley R."/>
            <person name="LaButti K."/>
            <person name="Andreopoulos B."/>
            <person name="Lipzen A."/>
            <person name="Chen C."/>
            <person name="Yan M."/>
            <person name="Daum C."/>
            <person name="Ng V."/>
            <person name="Clum A."/>
            <person name="Steindorff A."/>
            <person name="Ohm R.A."/>
            <person name="Martin F."/>
            <person name="Silar P."/>
            <person name="Natvig D.O."/>
            <person name="Lalanne C."/>
            <person name="Gautier V."/>
            <person name="Ament-Velasquez S.L."/>
            <person name="Kruys A."/>
            <person name="Hutchinson M.I."/>
            <person name="Powell A.J."/>
            <person name="Barry K."/>
            <person name="Miller A.N."/>
            <person name="Grigoriev I.V."/>
            <person name="Debuchy R."/>
            <person name="Gladieux P."/>
            <person name="Hiltunen Thoren M."/>
            <person name="Johannesson H."/>
        </authorList>
    </citation>
    <scope>NUCLEOTIDE SEQUENCE</scope>
    <source>
        <strain evidence="2">PSN243</strain>
    </source>
</reference>
<evidence type="ECO:0000256" key="1">
    <source>
        <dbReference type="SAM" id="SignalP"/>
    </source>
</evidence>
<accession>A0AAV9G9Y5</accession>
<dbReference type="AlphaFoldDB" id="A0AAV9G9Y5"/>
<keyword evidence="3" id="KW-1185">Reference proteome</keyword>
<name>A0AAV9G9Y5_9PEZI</name>
<feature type="chain" id="PRO_5043731823" evidence="1">
    <location>
        <begin position="22"/>
        <end position="115"/>
    </location>
</feature>